<evidence type="ECO:0000313" key="3">
    <source>
        <dbReference type="Proteomes" id="UP001162480"/>
    </source>
</evidence>
<keyword evidence="1" id="KW-0732">Signal</keyword>
<protein>
    <submittedName>
        <fullName evidence="2">Uncharacterized protein</fullName>
    </submittedName>
</protein>
<organism evidence="2 3">
    <name type="scientific">Octopus vulgaris</name>
    <name type="common">Common octopus</name>
    <dbReference type="NCBI Taxonomy" id="6645"/>
    <lineage>
        <taxon>Eukaryota</taxon>
        <taxon>Metazoa</taxon>
        <taxon>Spiralia</taxon>
        <taxon>Lophotrochozoa</taxon>
        <taxon>Mollusca</taxon>
        <taxon>Cephalopoda</taxon>
        <taxon>Coleoidea</taxon>
        <taxon>Octopodiformes</taxon>
        <taxon>Octopoda</taxon>
        <taxon>Incirrata</taxon>
        <taxon>Octopodidae</taxon>
        <taxon>Octopus</taxon>
    </lineage>
</organism>
<sequence length="73" mass="8315">MWIFILGYLLWSPHASANEYITSLHKAGFDDGNLAAYCSKLDDHTEFPFSQQPHGLDDICVVVDIVEIWLFSI</sequence>
<proteinExistence type="predicted"/>
<dbReference type="AlphaFoldDB" id="A0AA36EXD4"/>
<accession>A0AA36EXD4</accession>
<evidence type="ECO:0000256" key="1">
    <source>
        <dbReference type="SAM" id="SignalP"/>
    </source>
</evidence>
<feature type="signal peptide" evidence="1">
    <location>
        <begin position="1"/>
        <end position="17"/>
    </location>
</feature>
<reference evidence="2" key="1">
    <citation type="submission" date="2023-08" db="EMBL/GenBank/DDBJ databases">
        <authorList>
            <person name="Alioto T."/>
            <person name="Alioto T."/>
            <person name="Gomez Garrido J."/>
        </authorList>
    </citation>
    <scope>NUCLEOTIDE SEQUENCE</scope>
</reference>
<evidence type="ECO:0000313" key="2">
    <source>
        <dbReference type="EMBL" id="CAI9716809.1"/>
    </source>
</evidence>
<dbReference type="EMBL" id="OX597814">
    <property type="protein sequence ID" value="CAI9716809.1"/>
    <property type="molecule type" value="Genomic_DNA"/>
</dbReference>
<feature type="chain" id="PRO_5041398670" evidence="1">
    <location>
        <begin position="18"/>
        <end position="73"/>
    </location>
</feature>
<dbReference type="Proteomes" id="UP001162480">
    <property type="component" value="Chromosome 1"/>
</dbReference>
<keyword evidence="3" id="KW-1185">Reference proteome</keyword>
<name>A0AA36EXD4_OCTVU</name>
<gene>
    <name evidence="2" type="ORF">OCTVUL_1B028244</name>
</gene>